<reference evidence="2" key="1">
    <citation type="journal article" date="2023" name="G3 (Bethesda)">
        <title>Genome assembly and association tests identify interacting loci associated with vigor, precocity, and sex in interspecific pistachio rootstocks.</title>
        <authorList>
            <person name="Palmer W."/>
            <person name="Jacygrad E."/>
            <person name="Sagayaradj S."/>
            <person name="Cavanaugh K."/>
            <person name="Han R."/>
            <person name="Bertier L."/>
            <person name="Beede B."/>
            <person name="Kafkas S."/>
            <person name="Golino D."/>
            <person name="Preece J."/>
            <person name="Michelmore R."/>
        </authorList>
    </citation>
    <scope>NUCLEOTIDE SEQUENCE [LARGE SCALE GENOMIC DNA]</scope>
</reference>
<name>A0ACC0ZWC8_9ROSI</name>
<comment type="caution">
    <text evidence="1">The sequence shown here is derived from an EMBL/GenBank/DDBJ whole genome shotgun (WGS) entry which is preliminary data.</text>
</comment>
<organism evidence="1 2">
    <name type="scientific">Pistacia atlantica</name>
    <dbReference type="NCBI Taxonomy" id="434234"/>
    <lineage>
        <taxon>Eukaryota</taxon>
        <taxon>Viridiplantae</taxon>
        <taxon>Streptophyta</taxon>
        <taxon>Embryophyta</taxon>
        <taxon>Tracheophyta</taxon>
        <taxon>Spermatophyta</taxon>
        <taxon>Magnoliopsida</taxon>
        <taxon>eudicotyledons</taxon>
        <taxon>Gunneridae</taxon>
        <taxon>Pentapetalae</taxon>
        <taxon>rosids</taxon>
        <taxon>malvids</taxon>
        <taxon>Sapindales</taxon>
        <taxon>Anacardiaceae</taxon>
        <taxon>Pistacia</taxon>
    </lineage>
</organism>
<sequence>MCFHLQGIPLTIDLHLFPLDGYEVVLGTQWLRTLGLIVWDFSQLQMKFNVGKREVSLQGMATLEDRLVESYRMEKVMKKGTLGILLKINAISSPKNKPISSSLQPLLAKYEDLFLHAKVSLHLGHKTIKFPSFQGLAQ</sequence>
<gene>
    <name evidence="1" type="ORF">Patl1_34515</name>
</gene>
<dbReference type="EMBL" id="CM047910">
    <property type="protein sequence ID" value="KAJ0076352.1"/>
    <property type="molecule type" value="Genomic_DNA"/>
</dbReference>
<evidence type="ECO:0000313" key="2">
    <source>
        <dbReference type="Proteomes" id="UP001164250"/>
    </source>
</evidence>
<protein>
    <submittedName>
        <fullName evidence="1">Uncharacterized protein</fullName>
    </submittedName>
</protein>
<dbReference type="Proteomes" id="UP001164250">
    <property type="component" value="Chromosome 15"/>
</dbReference>
<proteinExistence type="predicted"/>
<keyword evidence="2" id="KW-1185">Reference proteome</keyword>
<evidence type="ECO:0000313" key="1">
    <source>
        <dbReference type="EMBL" id="KAJ0076352.1"/>
    </source>
</evidence>
<accession>A0ACC0ZWC8</accession>